<evidence type="ECO:0000313" key="7">
    <source>
        <dbReference type="Proteomes" id="UP000535415"/>
    </source>
</evidence>
<proteinExistence type="inferred from homology"/>
<evidence type="ECO:0000259" key="5">
    <source>
        <dbReference type="Pfam" id="PF13693"/>
    </source>
</evidence>
<dbReference type="InterPro" id="IPR010982">
    <property type="entry name" value="Lambda_DNA-bd_dom_sf"/>
</dbReference>
<sequence>MLLSVSVKIGTIEVITVMRAEIRRHEERKYLLRLAGSSISKISADLGVSPTAVSYVSLRRNRSARIELAIARELNRPVNEVFPDTVVKSEVDSLT</sequence>
<protein>
    <submittedName>
        <fullName evidence="6">Transcriptional regulator with XRE-family HTH domain</fullName>
    </submittedName>
</protein>
<comment type="similarity">
    <text evidence="1">Belongs to the ner transcriptional regulatory family.</text>
</comment>
<evidence type="ECO:0000256" key="3">
    <source>
        <dbReference type="ARBA" id="ARBA00023125"/>
    </source>
</evidence>
<dbReference type="Proteomes" id="UP000535415">
    <property type="component" value="Unassembled WGS sequence"/>
</dbReference>
<dbReference type="GO" id="GO:0003677">
    <property type="term" value="F:DNA binding"/>
    <property type="evidence" value="ECO:0007669"/>
    <property type="project" value="UniProtKB-KW"/>
</dbReference>
<dbReference type="EMBL" id="JACIJM010000025">
    <property type="protein sequence ID" value="MBB5724091.1"/>
    <property type="molecule type" value="Genomic_DNA"/>
</dbReference>
<feature type="domain" description="Ner winged helix-turn-helix DNA-binding" evidence="5">
    <location>
        <begin position="32"/>
        <end position="84"/>
    </location>
</feature>
<keyword evidence="2" id="KW-0805">Transcription regulation</keyword>
<evidence type="ECO:0000256" key="2">
    <source>
        <dbReference type="ARBA" id="ARBA00023015"/>
    </source>
</evidence>
<name>A0A7W9F1L5_9RHOB</name>
<dbReference type="InterPro" id="IPR038722">
    <property type="entry name" value="Ner_HTH_dom"/>
</dbReference>
<keyword evidence="4" id="KW-0804">Transcription</keyword>
<dbReference type="Pfam" id="PF13693">
    <property type="entry name" value="HTH_35"/>
    <property type="match status" value="1"/>
</dbReference>
<gene>
    <name evidence="6" type="ORF">FHS72_003748</name>
</gene>
<evidence type="ECO:0000313" key="6">
    <source>
        <dbReference type="EMBL" id="MBB5724091.1"/>
    </source>
</evidence>
<dbReference type="RefSeq" id="WP_425511127.1">
    <property type="nucleotide sequence ID" value="NZ_JACIJM010000025.1"/>
</dbReference>
<comment type="caution">
    <text evidence="6">The sequence shown here is derived from an EMBL/GenBank/DDBJ whole genome shotgun (WGS) entry which is preliminary data.</text>
</comment>
<evidence type="ECO:0000256" key="1">
    <source>
        <dbReference type="ARBA" id="ARBA00006157"/>
    </source>
</evidence>
<keyword evidence="3" id="KW-0238">DNA-binding</keyword>
<reference evidence="6 7" key="1">
    <citation type="submission" date="2020-08" db="EMBL/GenBank/DDBJ databases">
        <title>Genomic Encyclopedia of Type Strains, Phase IV (KMG-IV): sequencing the most valuable type-strain genomes for metagenomic binning, comparative biology and taxonomic classification.</title>
        <authorList>
            <person name="Goeker M."/>
        </authorList>
    </citation>
    <scope>NUCLEOTIDE SEQUENCE [LARGE SCALE GENOMIC DNA]</scope>
    <source>
        <strain evidence="6 7">DSM 101064</strain>
    </source>
</reference>
<keyword evidence="7" id="KW-1185">Reference proteome</keyword>
<dbReference type="AlphaFoldDB" id="A0A7W9F1L5"/>
<organism evidence="6 7">
    <name type="scientific">Yoonia ponticola</name>
    <dbReference type="NCBI Taxonomy" id="1524255"/>
    <lineage>
        <taxon>Bacteria</taxon>
        <taxon>Pseudomonadati</taxon>
        <taxon>Pseudomonadota</taxon>
        <taxon>Alphaproteobacteria</taxon>
        <taxon>Rhodobacterales</taxon>
        <taxon>Paracoccaceae</taxon>
        <taxon>Yoonia</taxon>
    </lineage>
</organism>
<dbReference type="Gene3D" id="1.10.260.40">
    <property type="entry name" value="lambda repressor-like DNA-binding domains"/>
    <property type="match status" value="1"/>
</dbReference>
<evidence type="ECO:0000256" key="4">
    <source>
        <dbReference type="ARBA" id="ARBA00023163"/>
    </source>
</evidence>
<accession>A0A7W9F1L5</accession>